<reference evidence="12" key="2">
    <citation type="submission" date="2020-05" db="UniProtKB">
        <authorList>
            <consortium name="EnsemblMetazoa"/>
        </authorList>
    </citation>
    <scope>IDENTIFICATION</scope>
    <source>
        <strain evidence="12">JHB</strain>
    </source>
</reference>
<feature type="compositionally biased region" description="Acidic residues" evidence="9">
    <location>
        <begin position="241"/>
        <end position="255"/>
    </location>
</feature>
<evidence type="ECO:0000256" key="5">
    <source>
        <dbReference type="ARBA" id="ARBA00023015"/>
    </source>
</evidence>
<evidence type="ECO:0000256" key="1">
    <source>
        <dbReference type="ARBA" id="ARBA00004123"/>
    </source>
</evidence>
<reference evidence="11" key="1">
    <citation type="submission" date="2007-03" db="EMBL/GenBank/DDBJ databases">
        <title>Annotation of Culex pipiens quinquefasciatus.</title>
        <authorList>
            <consortium name="The Broad Institute Genome Sequencing Platform"/>
            <person name="Atkinson P.W."/>
            <person name="Hemingway J."/>
            <person name="Christensen B.M."/>
            <person name="Higgs S."/>
            <person name="Kodira C."/>
            <person name="Hannick L."/>
            <person name="Megy K."/>
            <person name="O'Leary S."/>
            <person name="Pearson M."/>
            <person name="Haas B.J."/>
            <person name="Mauceli E."/>
            <person name="Wortman J.R."/>
            <person name="Lee N.H."/>
            <person name="Guigo R."/>
            <person name="Stanke M."/>
            <person name="Alvarado L."/>
            <person name="Amedeo P."/>
            <person name="Antoine C.H."/>
            <person name="Arensburger P."/>
            <person name="Bidwell S.L."/>
            <person name="Crawford M."/>
            <person name="Camaro F."/>
            <person name="Devon K."/>
            <person name="Engels R."/>
            <person name="Hammond M."/>
            <person name="Howarth C."/>
            <person name="Koehrsen M."/>
            <person name="Lawson D."/>
            <person name="Montgomery P."/>
            <person name="Nene V."/>
            <person name="Nusbaum C."/>
            <person name="Puiu D."/>
            <person name="Romero-Severson J."/>
            <person name="Severson D.W."/>
            <person name="Shumway M."/>
            <person name="Sisk P."/>
            <person name="Stolte C."/>
            <person name="Zeng Q."/>
            <person name="Eisenstadt E."/>
            <person name="Fraser-Liggett C."/>
            <person name="Strausberg R."/>
            <person name="Galagan J."/>
            <person name="Birren B."/>
            <person name="Collins F.H."/>
        </authorList>
    </citation>
    <scope>NUCLEOTIDE SEQUENCE [LARGE SCALE GENOMIC DNA]</scope>
    <source>
        <strain evidence="11">JHB</strain>
    </source>
</reference>
<evidence type="ECO:0000256" key="4">
    <source>
        <dbReference type="ARBA" id="ARBA00022833"/>
    </source>
</evidence>
<dbReference type="GO" id="GO:0003677">
    <property type="term" value="F:DNA binding"/>
    <property type="evidence" value="ECO:0007669"/>
    <property type="project" value="InterPro"/>
</dbReference>
<accession>B0WDZ3</accession>
<keyword evidence="13" id="KW-1185">Reference proteome</keyword>
<evidence type="ECO:0000313" key="13">
    <source>
        <dbReference type="Proteomes" id="UP000002320"/>
    </source>
</evidence>
<dbReference type="InterPro" id="IPR052035">
    <property type="entry name" value="ZnF_BED_domain_contain"/>
</dbReference>
<evidence type="ECO:0000256" key="9">
    <source>
        <dbReference type="SAM" id="MobiDB-lite"/>
    </source>
</evidence>
<dbReference type="InterPro" id="IPR003656">
    <property type="entry name" value="Znf_BED"/>
</dbReference>
<evidence type="ECO:0000256" key="3">
    <source>
        <dbReference type="ARBA" id="ARBA00022771"/>
    </source>
</evidence>
<dbReference type="PANTHER" id="PTHR46481">
    <property type="entry name" value="ZINC FINGER BED DOMAIN-CONTAINING PROTEIN 4"/>
    <property type="match status" value="1"/>
</dbReference>
<keyword evidence="7" id="KW-0539">Nucleus</keyword>
<dbReference type="InterPro" id="IPR036236">
    <property type="entry name" value="Znf_C2H2_sf"/>
</dbReference>
<dbReference type="InterPro" id="IPR012337">
    <property type="entry name" value="RNaseH-like_sf"/>
</dbReference>
<dbReference type="Proteomes" id="UP000002320">
    <property type="component" value="Unassembled WGS sequence"/>
</dbReference>
<dbReference type="VEuPathDB" id="VectorBase:CQUJHB010195"/>
<dbReference type="SUPFAM" id="SSF53098">
    <property type="entry name" value="Ribonuclease H-like"/>
    <property type="match status" value="1"/>
</dbReference>
<keyword evidence="4" id="KW-0862">Zinc</keyword>
<dbReference type="EnsemblMetazoa" id="CPIJ005117-RA">
    <property type="protein sequence ID" value="CPIJ005117-PA"/>
    <property type="gene ID" value="CPIJ005117"/>
</dbReference>
<evidence type="ECO:0000256" key="2">
    <source>
        <dbReference type="ARBA" id="ARBA00022723"/>
    </source>
</evidence>
<dbReference type="GO" id="GO:0008270">
    <property type="term" value="F:zinc ion binding"/>
    <property type="evidence" value="ECO:0007669"/>
    <property type="project" value="UniProtKB-KW"/>
</dbReference>
<evidence type="ECO:0000259" key="10">
    <source>
        <dbReference type="PROSITE" id="PS50808"/>
    </source>
</evidence>
<dbReference type="InParanoid" id="B0WDZ3"/>
<dbReference type="GO" id="GO:0009791">
    <property type="term" value="P:post-embryonic development"/>
    <property type="evidence" value="ECO:0007669"/>
    <property type="project" value="UniProtKB-ARBA"/>
</dbReference>
<dbReference type="EMBL" id="DS231902">
    <property type="protein sequence ID" value="EDS45074.1"/>
    <property type="molecule type" value="Genomic_DNA"/>
</dbReference>
<dbReference type="Pfam" id="PF02892">
    <property type="entry name" value="zf-BED"/>
    <property type="match status" value="1"/>
</dbReference>
<sequence>MSLPSTSTVHKRTRSVCPQTPIIKNQFEEGEDGSARCKLCKTVLKSSKTSNLKRHLETIHVEEYGAIFEEPPPTPRKMRKIQIEMDEALFYESCVKMTTVAGMPLNVFEAPGVQDVFSRIESGLGINHVNQNNVTERIEHVAKQFRSFVRSELKGKRVCLKMDEASRRGRSVLGINVQFLHQKKLVIRTLGLIDLEVAHTAENIKAEVVKLISDELCKAVELLKQEIARYMQMRATGSDHESDDEELEDEGEDQNEEIHSDDDGQENSDETAGNIEDEDDEIDKARVLLGGVRCAAHTLQLTVHDCIKECNLKKHLVNVRSAVKVLRKFPFKASFKMEKKKLPFLDVETRWNSAFEMQPSGSVLHLHPSSTLFRADRFSRENRAAFHHRDKINGTNPTNKRRPRQMAFDIICHYILSPLPKMSPGRNVKQWGGGKRENLAWRRRKAIRHLDTRATLDPDVGHRCLSRPDGRPVCCCLHQFDGPTR</sequence>
<dbReference type="eggNOG" id="KOG1121">
    <property type="taxonomic scope" value="Eukaryota"/>
</dbReference>
<dbReference type="KEGG" id="cqu:CpipJ_CPIJ005117"/>
<dbReference type="AlphaFoldDB" id="B0WDZ3"/>
<feature type="domain" description="BED-type" evidence="10">
    <location>
        <begin position="35"/>
        <end position="67"/>
    </location>
</feature>
<comment type="subcellular location">
    <subcellularLocation>
        <location evidence="1">Nucleus</location>
    </subcellularLocation>
</comment>
<evidence type="ECO:0000313" key="12">
    <source>
        <dbReference type="EnsemblMetazoa" id="CPIJ005117-PA"/>
    </source>
</evidence>
<dbReference type="VEuPathDB" id="VectorBase:CPIJ005117"/>
<feature type="compositionally biased region" description="Acidic residues" evidence="9">
    <location>
        <begin position="263"/>
        <end position="277"/>
    </location>
</feature>
<keyword evidence="5" id="KW-0805">Transcription regulation</keyword>
<evidence type="ECO:0000313" key="11">
    <source>
        <dbReference type="EMBL" id="EDS45074.1"/>
    </source>
</evidence>
<dbReference type="PANTHER" id="PTHR46481:SF10">
    <property type="entry name" value="ZINC FINGER BED DOMAIN-CONTAINING PROTEIN 39"/>
    <property type="match status" value="1"/>
</dbReference>
<dbReference type="HOGENOM" id="CLU_562919_0_0_1"/>
<name>B0WDZ3_CULQU</name>
<feature type="region of interest" description="Disordered" evidence="9">
    <location>
        <begin position="235"/>
        <end position="277"/>
    </location>
</feature>
<dbReference type="SUPFAM" id="SSF57667">
    <property type="entry name" value="beta-beta-alpha zinc fingers"/>
    <property type="match status" value="1"/>
</dbReference>
<gene>
    <name evidence="12" type="primary">6036956</name>
    <name evidence="11" type="ORF">CpipJ_CPIJ005117</name>
</gene>
<dbReference type="OrthoDB" id="7763533at2759"/>
<keyword evidence="3 8" id="KW-0863">Zinc-finger</keyword>
<dbReference type="OMA" id="FEAVEWE"/>
<keyword evidence="6" id="KW-0804">Transcription</keyword>
<evidence type="ECO:0000256" key="8">
    <source>
        <dbReference type="PROSITE-ProRule" id="PRU00027"/>
    </source>
</evidence>
<dbReference type="GO" id="GO:0005634">
    <property type="term" value="C:nucleus"/>
    <property type="evidence" value="ECO:0007669"/>
    <property type="project" value="UniProtKB-SubCell"/>
</dbReference>
<keyword evidence="2" id="KW-0479">Metal-binding</keyword>
<evidence type="ECO:0000256" key="6">
    <source>
        <dbReference type="ARBA" id="ARBA00023163"/>
    </source>
</evidence>
<protein>
    <recommendedName>
        <fullName evidence="10">BED-type domain-containing protein</fullName>
    </recommendedName>
</protein>
<evidence type="ECO:0000256" key="7">
    <source>
        <dbReference type="ARBA" id="ARBA00023242"/>
    </source>
</evidence>
<proteinExistence type="predicted"/>
<dbReference type="PROSITE" id="PS50808">
    <property type="entry name" value="ZF_BED"/>
    <property type="match status" value="1"/>
</dbReference>
<organism>
    <name type="scientific">Culex quinquefasciatus</name>
    <name type="common">Southern house mosquito</name>
    <name type="synonym">Culex pungens</name>
    <dbReference type="NCBI Taxonomy" id="7176"/>
    <lineage>
        <taxon>Eukaryota</taxon>
        <taxon>Metazoa</taxon>
        <taxon>Ecdysozoa</taxon>
        <taxon>Arthropoda</taxon>
        <taxon>Hexapoda</taxon>
        <taxon>Insecta</taxon>
        <taxon>Pterygota</taxon>
        <taxon>Neoptera</taxon>
        <taxon>Endopterygota</taxon>
        <taxon>Diptera</taxon>
        <taxon>Nematocera</taxon>
        <taxon>Culicoidea</taxon>
        <taxon>Culicidae</taxon>
        <taxon>Culicinae</taxon>
        <taxon>Culicini</taxon>
        <taxon>Culex</taxon>
        <taxon>Culex</taxon>
    </lineage>
</organism>